<organism evidence="1 2">
    <name type="scientific">Ancylostoma ceylanicum</name>
    <dbReference type="NCBI Taxonomy" id="53326"/>
    <lineage>
        <taxon>Eukaryota</taxon>
        <taxon>Metazoa</taxon>
        <taxon>Ecdysozoa</taxon>
        <taxon>Nematoda</taxon>
        <taxon>Chromadorea</taxon>
        <taxon>Rhabditida</taxon>
        <taxon>Rhabditina</taxon>
        <taxon>Rhabditomorpha</taxon>
        <taxon>Strongyloidea</taxon>
        <taxon>Ancylostomatidae</taxon>
        <taxon>Ancylostomatinae</taxon>
        <taxon>Ancylostoma</taxon>
    </lineage>
</organism>
<dbReference type="Proteomes" id="UP000024635">
    <property type="component" value="Unassembled WGS sequence"/>
</dbReference>
<dbReference type="EMBL" id="JARK01000217">
    <property type="protein sequence ID" value="EYC40365.1"/>
    <property type="molecule type" value="Genomic_DNA"/>
</dbReference>
<accession>A0A016WL43</accession>
<reference evidence="2" key="1">
    <citation type="journal article" date="2015" name="Nat. Genet.">
        <title>The genome and transcriptome of the zoonotic hookworm Ancylostoma ceylanicum identify infection-specific gene families.</title>
        <authorList>
            <person name="Schwarz E.M."/>
            <person name="Hu Y."/>
            <person name="Antoshechkin I."/>
            <person name="Miller M.M."/>
            <person name="Sternberg P.W."/>
            <person name="Aroian R.V."/>
        </authorList>
    </citation>
    <scope>NUCLEOTIDE SEQUENCE</scope>
    <source>
        <strain evidence="2">HY135</strain>
    </source>
</reference>
<evidence type="ECO:0000313" key="2">
    <source>
        <dbReference type="Proteomes" id="UP000024635"/>
    </source>
</evidence>
<keyword evidence="2" id="KW-1185">Reference proteome</keyword>
<evidence type="ECO:0000313" key="1">
    <source>
        <dbReference type="EMBL" id="EYC40365.1"/>
    </source>
</evidence>
<gene>
    <name evidence="1" type="primary">Acey_s0617.g696</name>
    <name evidence="1" type="ORF">Y032_0617g696</name>
</gene>
<protein>
    <submittedName>
        <fullName evidence="1">Uncharacterized protein</fullName>
    </submittedName>
</protein>
<name>A0A016WL43_9BILA</name>
<proteinExistence type="predicted"/>
<dbReference type="AlphaFoldDB" id="A0A016WL43"/>
<sequence>MYHREGKRWGRRVSQATLIGAHGLPVKPICLNSNGVNFIIHGLFALDAVRVKLVGVTGGPKWPISVAWSRPFDDTLP</sequence>
<comment type="caution">
    <text evidence="1">The sequence shown here is derived from an EMBL/GenBank/DDBJ whole genome shotgun (WGS) entry which is preliminary data.</text>
</comment>